<evidence type="ECO:0000313" key="2">
    <source>
        <dbReference type="Proteomes" id="UP000486351"/>
    </source>
</evidence>
<protein>
    <submittedName>
        <fullName evidence="1">Uncharacterized protein</fullName>
    </submittedName>
</protein>
<proteinExistence type="predicted"/>
<evidence type="ECO:0000313" key="1">
    <source>
        <dbReference type="EMBL" id="KAE9271784.1"/>
    </source>
</evidence>
<organism evidence="1 2">
    <name type="scientific">Phytophthora fragariae</name>
    <dbReference type="NCBI Taxonomy" id="53985"/>
    <lineage>
        <taxon>Eukaryota</taxon>
        <taxon>Sar</taxon>
        <taxon>Stramenopiles</taxon>
        <taxon>Oomycota</taxon>
        <taxon>Peronosporomycetes</taxon>
        <taxon>Peronosporales</taxon>
        <taxon>Peronosporaceae</taxon>
        <taxon>Phytophthora</taxon>
    </lineage>
</organism>
<sequence>MIAEFVDDGALIVKYVSTTENVADIFTKALGPQRFEYLREKLSMENVLTAWESRGA</sequence>
<reference evidence="1 2" key="1">
    <citation type="submission" date="2018-09" db="EMBL/GenBank/DDBJ databases">
        <title>Genomic investigation of the strawberry pathogen Phytophthora fragariae indicates pathogenicity is determined by transcriptional variation in three key races.</title>
        <authorList>
            <person name="Adams T.M."/>
            <person name="Armitage A.D."/>
            <person name="Sobczyk M.K."/>
            <person name="Bates H.J."/>
            <person name="Dunwell J.M."/>
            <person name="Nellist C.F."/>
            <person name="Harrison R.J."/>
        </authorList>
    </citation>
    <scope>NUCLEOTIDE SEQUENCE [LARGE SCALE GENOMIC DNA]</scope>
    <source>
        <strain evidence="1 2">NOV-77</strain>
    </source>
</reference>
<dbReference type="EMBL" id="QXFY01005561">
    <property type="protein sequence ID" value="KAE9271784.1"/>
    <property type="molecule type" value="Genomic_DNA"/>
</dbReference>
<dbReference type="AlphaFoldDB" id="A0A6G0Q659"/>
<accession>A0A6G0Q659</accession>
<gene>
    <name evidence="1" type="ORF">PF008_g30263</name>
</gene>
<name>A0A6G0Q659_9STRA</name>
<dbReference type="Proteomes" id="UP000486351">
    <property type="component" value="Unassembled WGS sequence"/>
</dbReference>
<comment type="caution">
    <text evidence="1">The sequence shown here is derived from an EMBL/GenBank/DDBJ whole genome shotgun (WGS) entry which is preliminary data.</text>
</comment>